<feature type="signal peptide" evidence="1">
    <location>
        <begin position="1"/>
        <end position="19"/>
    </location>
</feature>
<name>A0A2M3ZWS4_9DIPT</name>
<evidence type="ECO:0000313" key="2">
    <source>
        <dbReference type="EMBL" id="MBW33017.1"/>
    </source>
</evidence>
<evidence type="ECO:0000256" key="1">
    <source>
        <dbReference type="SAM" id="SignalP"/>
    </source>
</evidence>
<reference evidence="2" key="1">
    <citation type="submission" date="2018-01" db="EMBL/GenBank/DDBJ databases">
        <title>An insight into the sialome of Amazonian anophelines.</title>
        <authorList>
            <person name="Ribeiro J.M."/>
            <person name="Scarpassa V."/>
            <person name="Calvo E."/>
        </authorList>
    </citation>
    <scope>NUCLEOTIDE SEQUENCE</scope>
    <source>
        <tissue evidence="2">Salivary glands</tissue>
    </source>
</reference>
<sequence>MLDFGFFFLCYAIPLLCSALQSTGKAKDSSLPSLPSFQPTSGQRGLFILGPCVVPDLAADLHQPDDCTGMRAAFRREETGTVDCTAFDLLLLTLSSAHLVYHICW</sequence>
<proteinExistence type="predicted"/>
<organism evidence="2">
    <name type="scientific">Anopheles braziliensis</name>
    <dbReference type="NCBI Taxonomy" id="58242"/>
    <lineage>
        <taxon>Eukaryota</taxon>
        <taxon>Metazoa</taxon>
        <taxon>Ecdysozoa</taxon>
        <taxon>Arthropoda</taxon>
        <taxon>Hexapoda</taxon>
        <taxon>Insecta</taxon>
        <taxon>Pterygota</taxon>
        <taxon>Neoptera</taxon>
        <taxon>Endopterygota</taxon>
        <taxon>Diptera</taxon>
        <taxon>Nematocera</taxon>
        <taxon>Culicoidea</taxon>
        <taxon>Culicidae</taxon>
        <taxon>Anophelinae</taxon>
        <taxon>Anopheles</taxon>
    </lineage>
</organism>
<dbReference type="EMBL" id="GGFM01012266">
    <property type="protein sequence ID" value="MBW33017.1"/>
    <property type="molecule type" value="Transcribed_RNA"/>
</dbReference>
<protein>
    <submittedName>
        <fullName evidence="2">Putative secreted peptide</fullName>
    </submittedName>
</protein>
<keyword evidence="1" id="KW-0732">Signal</keyword>
<feature type="chain" id="PRO_5014701576" evidence="1">
    <location>
        <begin position="20"/>
        <end position="105"/>
    </location>
</feature>
<accession>A0A2M3ZWS4</accession>
<dbReference type="AlphaFoldDB" id="A0A2M3ZWS4"/>